<feature type="compositionally biased region" description="Low complexity" evidence="1">
    <location>
        <begin position="260"/>
        <end position="273"/>
    </location>
</feature>
<gene>
    <name evidence="4" type="primary">LOC100845524</name>
    <name evidence="3" type="ORF">BRADI_1g59260v3</name>
</gene>
<dbReference type="InterPro" id="IPR004274">
    <property type="entry name" value="FCP1_dom"/>
</dbReference>
<dbReference type="PROSITE" id="PS50969">
    <property type="entry name" value="FCP1"/>
    <property type="match status" value="1"/>
</dbReference>
<evidence type="ECO:0000313" key="4">
    <source>
        <dbReference type="EnsemblPlants" id="KQK21193"/>
    </source>
</evidence>
<dbReference type="Proteomes" id="UP000008810">
    <property type="component" value="Chromosome 1"/>
</dbReference>
<dbReference type="OMA" id="AHLSHAK"/>
<feature type="region of interest" description="Disordered" evidence="1">
    <location>
        <begin position="1"/>
        <end position="665"/>
    </location>
</feature>
<dbReference type="eggNOG" id="ENOG502QR82">
    <property type="taxonomic scope" value="Eukaryota"/>
</dbReference>
<dbReference type="SUPFAM" id="SSF56784">
    <property type="entry name" value="HAD-like"/>
    <property type="match status" value="1"/>
</dbReference>
<keyword evidence="5" id="KW-1185">Reference proteome</keyword>
<feature type="domain" description="FCP1 homology" evidence="2">
    <location>
        <begin position="740"/>
        <end position="921"/>
    </location>
</feature>
<feature type="compositionally biased region" description="Low complexity" evidence="1">
    <location>
        <begin position="92"/>
        <end position="114"/>
    </location>
</feature>
<dbReference type="HOGENOM" id="CLU_013096_2_0_1"/>
<feature type="compositionally biased region" description="Basic residues" evidence="1">
    <location>
        <begin position="651"/>
        <end position="660"/>
    </location>
</feature>
<dbReference type="PANTHER" id="PTHR12210">
    <property type="entry name" value="DULLARD PROTEIN PHOSPHATASE"/>
    <property type="match status" value="1"/>
</dbReference>
<feature type="compositionally biased region" description="Basic residues" evidence="1">
    <location>
        <begin position="119"/>
        <end position="130"/>
    </location>
</feature>
<dbReference type="InterPro" id="IPR036412">
    <property type="entry name" value="HAD-like_sf"/>
</dbReference>
<dbReference type="GO" id="GO:0005744">
    <property type="term" value="C:TIM23 mitochondrial import inner membrane translocase complex"/>
    <property type="evidence" value="ECO:0000318"/>
    <property type="project" value="GO_Central"/>
</dbReference>
<sequence>MGKKSKQRPEGDGDSSSAAAQATEAPEPPREQAVADSAAASKKKSRRLRAGDSDTQATEAPESREQDAAAAAVATADSAPPSRKKSRRLRGGDASEAVPAAASPAGADSGMGSPEAEGKKHKHKKRKKNKQAQSPSDSDAVAASKSVNDCTDGEGALGDVGVSINPINGEDSGFPEANLGEEGTNERKKFKVKKRKKDKKETSLAAADGGDGAPGDDEASMRSRNGEDTDHPVVSIADKEALEMNVSKSTRRRKNKQARSAAAVADASDVAASKSGIDCTDGEGAPGVTEVRTSHGNGENPDCPEVNIAVEGIPERKKIKLKKKKKTRQEQSHSTVSDGGAVEADRSGNGCTDGDEASGDAEVSMSTRNEEDPDSPEVNIAERGTPERKKIKLMKQKKNRQERFRSAVSDGGAVESDRSGNGCVDGDGASGDAEVSMSTRNEEGPDRSEVNIAENGTEERKKPKSKKLKNNKERSPSVVLDAGAVAADESGNGRMIRRNGEDADCAEANITEQGTSDMKKPKLKKRKKNRQEQSPTTVSDVGDVVAGKSGYGSTNAETASRDAEVTITEDLVEVNKDYSQEPKIKKRKKNKQEESNCAVPDTGAVVADKSAKGCTDGEGAQEDSEERDHLKVNIGEDLVEENNGNQENSKKPKQKKRKIKNSNQVDVTEAPSVDVVKSEVIANNVSLALVHDVKTNAMAKDDCLHARRDTSVIISMTSTSQGNHRGKVQDIYSPRGSLVRFQRKKLLILDLNGLLADINQDHRNAHLSHAKVRGKLVFKRPYYDDFLRFCFQNFELGVWSSRMKANVDTVVNILMRDLRRHLLFCWDLSKCTTTGYKTLENKQKPLVLKELKKLWNKEEPDLPWEQGEFSPSNTLLVDDSPYKALRNPPHTAIFPHPYSYRNKKDNSLGPGGDLRVYLENLAAADDVQHYVQEHPFGQPFITESDQNWNFYVKIHEKLEKTIA</sequence>
<dbReference type="EnsemblPlants" id="KQK21193">
    <property type="protein sequence ID" value="KQK21193"/>
    <property type="gene ID" value="BRADI_1g59260v3"/>
</dbReference>
<dbReference type="GeneID" id="100845524"/>
<dbReference type="STRING" id="15368.I1H4D2"/>
<dbReference type="InterPro" id="IPR023214">
    <property type="entry name" value="HAD_sf"/>
</dbReference>
<feature type="compositionally biased region" description="Low complexity" evidence="1">
    <location>
        <begin position="15"/>
        <end position="40"/>
    </location>
</feature>
<dbReference type="Pfam" id="PF03031">
    <property type="entry name" value="NIF"/>
    <property type="match status" value="1"/>
</dbReference>
<feature type="compositionally biased region" description="Basic and acidic residues" evidence="1">
    <location>
        <begin position="440"/>
        <end position="449"/>
    </location>
</feature>
<feature type="compositionally biased region" description="Basic and acidic residues" evidence="1">
    <location>
        <begin position="573"/>
        <end position="583"/>
    </location>
</feature>
<feature type="compositionally biased region" description="Basic residues" evidence="1">
    <location>
        <begin position="317"/>
        <end position="327"/>
    </location>
</feature>
<dbReference type="SMART" id="SM00577">
    <property type="entry name" value="CPDc"/>
    <property type="match status" value="1"/>
</dbReference>
<evidence type="ECO:0000313" key="3">
    <source>
        <dbReference type="EMBL" id="KQK21193.1"/>
    </source>
</evidence>
<dbReference type="KEGG" id="bdi:100845524"/>
<dbReference type="EMBL" id="CM000880">
    <property type="protein sequence ID" value="KQK21193.1"/>
    <property type="molecule type" value="Genomic_DNA"/>
</dbReference>
<feature type="compositionally biased region" description="Low complexity" evidence="1">
    <location>
        <begin position="131"/>
        <end position="147"/>
    </location>
</feature>
<dbReference type="Gramene" id="KQK21193">
    <property type="protein sequence ID" value="KQK21193"/>
    <property type="gene ID" value="BRADI_1g59260v3"/>
</dbReference>
<dbReference type="GO" id="GO:0030150">
    <property type="term" value="P:protein import into mitochondrial matrix"/>
    <property type="evidence" value="ECO:0000318"/>
    <property type="project" value="GO_Central"/>
</dbReference>
<feature type="compositionally biased region" description="Low complexity" evidence="1">
    <location>
        <begin position="68"/>
        <end position="79"/>
    </location>
</feature>
<reference evidence="3" key="2">
    <citation type="submission" date="2017-06" db="EMBL/GenBank/DDBJ databases">
        <title>WGS assembly of Brachypodium distachyon.</title>
        <authorList>
            <consortium name="The International Brachypodium Initiative"/>
            <person name="Lucas S."/>
            <person name="Harmon-Smith M."/>
            <person name="Lail K."/>
            <person name="Tice H."/>
            <person name="Grimwood J."/>
            <person name="Bruce D."/>
            <person name="Barry K."/>
            <person name="Shu S."/>
            <person name="Lindquist E."/>
            <person name="Wang M."/>
            <person name="Pitluck S."/>
            <person name="Vogel J.P."/>
            <person name="Garvin D.F."/>
            <person name="Mockler T.C."/>
            <person name="Schmutz J."/>
            <person name="Rokhsar D."/>
            <person name="Bevan M.W."/>
        </authorList>
    </citation>
    <scope>NUCLEOTIDE SEQUENCE</scope>
    <source>
        <strain evidence="3">Bd21</strain>
    </source>
</reference>
<dbReference type="AlphaFoldDB" id="I1H4D2"/>
<feature type="compositionally biased region" description="Basic and acidic residues" evidence="1">
    <location>
        <begin position="219"/>
        <end position="242"/>
    </location>
</feature>
<accession>I1H4D2</accession>
<dbReference type="InterPro" id="IPR050365">
    <property type="entry name" value="TIM50"/>
</dbReference>
<reference evidence="3 4" key="1">
    <citation type="journal article" date="2010" name="Nature">
        <title>Genome sequencing and analysis of the model grass Brachypodium distachyon.</title>
        <authorList>
            <consortium name="International Brachypodium Initiative"/>
        </authorList>
    </citation>
    <scope>NUCLEOTIDE SEQUENCE [LARGE SCALE GENOMIC DNA]</scope>
    <source>
        <strain evidence="3 4">Bd21</strain>
    </source>
</reference>
<feature type="compositionally biased region" description="Basic residues" evidence="1">
    <location>
        <begin position="389"/>
        <end position="398"/>
    </location>
</feature>
<proteinExistence type="predicted"/>
<protein>
    <recommendedName>
        <fullName evidence="2">FCP1 homology domain-containing protein</fullName>
    </recommendedName>
</protein>
<dbReference type="OrthoDB" id="1711508at2759"/>
<dbReference type="Gene3D" id="3.40.50.1000">
    <property type="entry name" value="HAD superfamily/HAD-like"/>
    <property type="match status" value="1"/>
</dbReference>
<name>I1H4D2_BRADI</name>
<organism evidence="4">
    <name type="scientific">Brachypodium distachyon</name>
    <name type="common">Purple false brome</name>
    <name type="synonym">Trachynia distachya</name>
    <dbReference type="NCBI Taxonomy" id="15368"/>
    <lineage>
        <taxon>Eukaryota</taxon>
        <taxon>Viridiplantae</taxon>
        <taxon>Streptophyta</taxon>
        <taxon>Embryophyta</taxon>
        <taxon>Tracheophyta</taxon>
        <taxon>Spermatophyta</taxon>
        <taxon>Magnoliopsida</taxon>
        <taxon>Liliopsida</taxon>
        <taxon>Poales</taxon>
        <taxon>Poaceae</taxon>
        <taxon>BOP clade</taxon>
        <taxon>Pooideae</taxon>
        <taxon>Stipodae</taxon>
        <taxon>Brachypodieae</taxon>
        <taxon>Brachypodium</taxon>
    </lineage>
</organism>
<evidence type="ECO:0000259" key="2">
    <source>
        <dbReference type="PROSITE" id="PS50969"/>
    </source>
</evidence>
<dbReference type="FunFam" id="3.40.50.1000:FF:000257">
    <property type="entry name" value="Haloacid dehalogenase-like hydrolase (HAD) superfamily protein"/>
    <property type="match status" value="1"/>
</dbReference>
<dbReference type="RefSeq" id="XP_003557684.2">
    <property type="nucleotide sequence ID" value="XM_003557636.4"/>
</dbReference>
<reference evidence="4" key="3">
    <citation type="submission" date="2018-08" db="UniProtKB">
        <authorList>
            <consortium name="EnsemblPlants"/>
        </authorList>
    </citation>
    <scope>IDENTIFICATION</scope>
    <source>
        <strain evidence="4">cv. Bd21</strain>
    </source>
</reference>
<feature type="compositionally biased region" description="Basic residues" evidence="1">
    <location>
        <begin position="188"/>
        <end position="198"/>
    </location>
</feature>
<evidence type="ECO:0000313" key="5">
    <source>
        <dbReference type="Proteomes" id="UP000008810"/>
    </source>
</evidence>
<evidence type="ECO:0000256" key="1">
    <source>
        <dbReference type="SAM" id="MobiDB-lite"/>
    </source>
</evidence>